<organism evidence="1 2">
    <name type="scientific">Adhaeribacter rhizoryzae</name>
    <dbReference type="NCBI Taxonomy" id="2607907"/>
    <lineage>
        <taxon>Bacteria</taxon>
        <taxon>Pseudomonadati</taxon>
        <taxon>Bacteroidota</taxon>
        <taxon>Cytophagia</taxon>
        <taxon>Cytophagales</taxon>
        <taxon>Hymenobacteraceae</taxon>
        <taxon>Adhaeribacter</taxon>
    </lineage>
</organism>
<sequence>MEVRPANKYQAFVVYPDEQGKLDSVLTAKPWRHEFKASTGTVLRAQVAARPIDPAEKTPGMVRFKIYVDGALVNNSVSRRADIEHKVE</sequence>
<dbReference type="Proteomes" id="UP000323426">
    <property type="component" value="Unassembled WGS sequence"/>
</dbReference>
<keyword evidence="2" id="KW-1185">Reference proteome</keyword>
<evidence type="ECO:0000313" key="1">
    <source>
        <dbReference type="EMBL" id="KAA5539159.1"/>
    </source>
</evidence>
<comment type="caution">
    <text evidence="1">The sequence shown here is derived from an EMBL/GenBank/DDBJ whole genome shotgun (WGS) entry which is preliminary data.</text>
</comment>
<accession>A0A5M6D0N4</accession>
<proteinExistence type="predicted"/>
<evidence type="ECO:0000313" key="2">
    <source>
        <dbReference type="Proteomes" id="UP000323426"/>
    </source>
</evidence>
<name>A0A5M6D0N4_9BACT</name>
<reference evidence="1 2" key="1">
    <citation type="submission" date="2019-09" db="EMBL/GenBank/DDBJ databases">
        <title>Genome sequence and assembly of Adhaeribacter sp.</title>
        <authorList>
            <person name="Chhetri G."/>
        </authorList>
    </citation>
    <scope>NUCLEOTIDE SEQUENCE [LARGE SCALE GENOMIC DNA]</scope>
    <source>
        <strain evidence="1 2">DK36</strain>
    </source>
</reference>
<protein>
    <submittedName>
        <fullName evidence="1">Uncharacterized protein</fullName>
    </submittedName>
</protein>
<dbReference type="RefSeq" id="WP_150093306.1">
    <property type="nucleotide sequence ID" value="NZ_VWSF01000035.1"/>
</dbReference>
<gene>
    <name evidence="1" type="ORF">F0145_25150</name>
</gene>
<dbReference type="AlphaFoldDB" id="A0A5M6D0N4"/>
<dbReference type="EMBL" id="VWSF01000035">
    <property type="protein sequence ID" value="KAA5539159.1"/>
    <property type="molecule type" value="Genomic_DNA"/>
</dbReference>